<dbReference type="AlphaFoldDB" id="C4JC99"/>
<sequence>MSSKKVIANNGIKTVRKVAALLFGKQLNSCFLFTKHSNSKHFAKTRADLKTKSKDLATICYD</sequence>
<name>C4JC99_DROME</name>
<reference evidence="1" key="1">
    <citation type="submission" date="2009-05" db="EMBL/GenBank/DDBJ databases">
        <authorList>
            <person name="Carlson J."/>
            <person name="Booth B."/>
            <person name="Frise E."/>
            <person name="Sandler J."/>
            <person name="Wan K."/>
            <person name="Yu C."/>
            <person name="Celniker S."/>
        </authorList>
    </citation>
    <scope>NUCLEOTIDE SEQUENCE</scope>
</reference>
<protein>
    <submittedName>
        <fullName evidence="1">MIP08128p</fullName>
    </submittedName>
</protein>
<organism evidence="1">
    <name type="scientific">Drosophila melanogaster</name>
    <name type="common">Fruit fly</name>
    <dbReference type="NCBI Taxonomy" id="7227"/>
    <lineage>
        <taxon>Eukaryota</taxon>
        <taxon>Metazoa</taxon>
        <taxon>Ecdysozoa</taxon>
        <taxon>Arthropoda</taxon>
        <taxon>Hexapoda</taxon>
        <taxon>Insecta</taxon>
        <taxon>Pterygota</taxon>
        <taxon>Neoptera</taxon>
        <taxon>Endopterygota</taxon>
        <taxon>Diptera</taxon>
        <taxon>Brachycera</taxon>
        <taxon>Muscomorpha</taxon>
        <taxon>Ephydroidea</taxon>
        <taxon>Drosophilidae</taxon>
        <taxon>Drosophila</taxon>
        <taxon>Sophophora</taxon>
    </lineage>
</organism>
<dbReference type="EMBL" id="BT088446">
    <property type="protein sequence ID" value="ACR44255.1"/>
    <property type="molecule type" value="mRNA"/>
</dbReference>
<proteinExistence type="evidence at transcript level"/>
<evidence type="ECO:0000313" key="1">
    <source>
        <dbReference type="EMBL" id="ACR44255.1"/>
    </source>
</evidence>
<accession>C4JC99</accession>